<dbReference type="PRINTS" id="PR00095">
    <property type="entry name" value="ANTSNTHASEI"/>
</dbReference>
<dbReference type="OrthoDB" id="1865897at2759"/>
<dbReference type="Pfam" id="PF04715">
    <property type="entry name" value="Anth_synt_I_N"/>
    <property type="match status" value="1"/>
</dbReference>
<evidence type="ECO:0000256" key="6">
    <source>
        <dbReference type="ARBA" id="ARBA00022822"/>
    </source>
</evidence>
<dbReference type="PANTHER" id="PTHR11236">
    <property type="entry name" value="AMINOBENZOATE/ANTHRANILATE SYNTHASE"/>
    <property type="match status" value="1"/>
</dbReference>
<protein>
    <recommendedName>
        <fullName evidence="4">anthranilate synthase</fullName>
        <ecNumber evidence="4">4.1.3.27</ecNumber>
    </recommendedName>
</protein>
<organism evidence="12 13">
    <name type="scientific">Carex littledalei</name>
    <dbReference type="NCBI Taxonomy" id="544730"/>
    <lineage>
        <taxon>Eukaryota</taxon>
        <taxon>Viridiplantae</taxon>
        <taxon>Streptophyta</taxon>
        <taxon>Embryophyta</taxon>
        <taxon>Tracheophyta</taxon>
        <taxon>Spermatophyta</taxon>
        <taxon>Magnoliopsida</taxon>
        <taxon>Liliopsida</taxon>
        <taxon>Poales</taxon>
        <taxon>Cyperaceae</taxon>
        <taxon>Cyperoideae</taxon>
        <taxon>Cariceae</taxon>
        <taxon>Carex</taxon>
        <taxon>Carex subgen. Euthyceras</taxon>
    </lineage>
</organism>
<accession>A0A833QQ95</accession>
<evidence type="ECO:0000256" key="3">
    <source>
        <dbReference type="ARBA" id="ARBA00011653"/>
    </source>
</evidence>
<evidence type="ECO:0000256" key="4">
    <source>
        <dbReference type="ARBA" id="ARBA00012266"/>
    </source>
</evidence>
<dbReference type="Gene3D" id="3.60.120.10">
    <property type="entry name" value="Anthranilate synthase"/>
    <property type="match status" value="1"/>
</dbReference>
<evidence type="ECO:0000259" key="10">
    <source>
        <dbReference type="Pfam" id="PF00425"/>
    </source>
</evidence>
<comment type="pathway">
    <text evidence="1">Amino-acid biosynthesis; L-tryptophan biosynthesis; L-tryptophan from chorismate: step 1/5.</text>
</comment>
<evidence type="ECO:0000256" key="5">
    <source>
        <dbReference type="ARBA" id="ARBA00022605"/>
    </source>
</evidence>
<comment type="subunit">
    <text evidence="3">Heterotetramer consisting of two non-identical subunits: a beta subunit and a large alpha subunit.</text>
</comment>
<feature type="domain" description="Chorismate-utilising enzyme C-terminal" evidence="10">
    <location>
        <begin position="321"/>
        <end position="601"/>
    </location>
</feature>
<evidence type="ECO:0000256" key="8">
    <source>
        <dbReference type="ARBA" id="ARBA00023239"/>
    </source>
</evidence>
<dbReference type="InterPro" id="IPR015890">
    <property type="entry name" value="Chorismate_C"/>
</dbReference>
<dbReference type="SUPFAM" id="SSF56322">
    <property type="entry name" value="ADC synthase"/>
    <property type="match status" value="1"/>
</dbReference>
<dbReference type="InterPro" id="IPR019999">
    <property type="entry name" value="Anth_synth_I-like"/>
</dbReference>
<feature type="domain" description="Anthranilate synthase component I N-terminal" evidence="11">
    <location>
        <begin position="107"/>
        <end position="261"/>
    </location>
</feature>
<keyword evidence="6" id="KW-0822">Tryptophan biosynthesis</keyword>
<evidence type="ECO:0000256" key="2">
    <source>
        <dbReference type="ARBA" id="ARBA00009562"/>
    </source>
</evidence>
<comment type="function">
    <text evidence="9">Part of a heterotetrameric complex that catalyzes the two-step biosynthesis of anthranilate, an intermediate in the biosynthesis of L-tryptophan. In the first step, the glutamine-binding beta subunit of anthranilate synthase (AS) provides the glutamine amidotransferase activity which generates ammonia as a substrate that, along with chorismate, is used in the second step, catalyzed by the large alpha subunit of AS to produce anthranilate.</text>
</comment>
<keyword evidence="7" id="KW-0057">Aromatic amino acid biosynthesis</keyword>
<dbReference type="UniPathway" id="UPA00035">
    <property type="reaction ID" value="UER00040"/>
</dbReference>
<gene>
    <name evidence="12" type="ORF">FCM35_KLT08588</name>
</gene>
<dbReference type="GO" id="GO:0005950">
    <property type="term" value="C:anthranilate synthase complex"/>
    <property type="evidence" value="ECO:0007669"/>
    <property type="project" value="UniProtKB-ARBA"/>
</dbReference>
<dbReference type="NCBIfam" id="TIGR00564">
    <property type="entry name" value="trpE_most"/>
    <property type="match status" value="1"/>
</dbReference>
<evidence type="ECO:0000256" key="1">
    <source>
        <dbReference type="ARBA" id="ARBA00004873"/>
    </source>
</evidence>
<evidence type="ECO:0000313" key="12">
    <source>
        <dbReference type="EMBL" id="KAF3326958.1"/>
    </source>
</evidence>
<evidence type="ECO:0000259" key="11">
    <source>
        <dbReference type="Pfam" id="PF04715"/>
    </source>
</evidence>
<comment type="similarity">
    <text evidence="2">Belongs to the anthranilate synthase component I family.</text>
</comment>
<dbReference type="Pfam" id="PF00425">
    <property type="entry name" value="Chorismate_bind"/>
    <property type="match status" value="1"/>
</dbReference>
<dbReference type="InterPro" id="IPR006805">
    <property type="entry name" value="Anth_synth_I_N"/>
</dbReference>
<name>A0A833QQ95_9POAL</name>
<dbReference type="Proteomes" id="UP000623129">
    <property type="component" value="Unassembled WGS sequence"/>
</dbReference>
<dbReference type="EMBL" id="SWLB01000018">
    <property type="protein sequence ID" value="KAF3326958.1"/>
    <property type="molecule type" value="Genomic_DNA"/>
</dbReference>
<evidence type="ECO:0000256" key="9">
    <source>
        <dbReference type="ARBA" id="ARBA00056457"/>
    </source>
</evidence>
<evidence type="ECO:0000313" key="13">
    <source>
        <dbReference type="Proteomes" id="UP000623129"/>
    </source>
</evidence>
<keyword evidence="13" id="KW-1185">Reference proteome</keyword>
<evidence type="ECO:0000256" key="7">
    <source>
        <dbReference type="ARBA" id="ARBA00023141"/>
    </source>
</evidence>
<dbReference type="InterPro" id="IPR005256">
    <property type="entry name" value="Anth_synth_I_PabB"/>
</dbReference>
<proteinExistence type="inferred from homology"/>
<dbReference type="EC" id="4.1.3.27" evidence="4"/>
<dbReference type="InterPro" id="IPR005801">
    <property type="entry name" value="ADC_synthase"/>
</dbReference>
<sequence>MSNRMNPLRVENLRLGKTASLNRNPVTHLFKNFFHNGCSTTARSTSTTFHIPQIHFSPTPRHHLLSLKCFALVQHLQPVAENEEAAKFMEAAKKGNLVPLQRTIFSDHLTPVLAYRCLIKEDEHDVPSFLFESVKQGSEGTSVGRYSVVGAQPAMEIVAEENLVSILDHEEERMTEEVVADPMTIPQRIMEDWTPQLIDDLPNIFCGGWVGYFSYDTVRYAERKKLPFVGAPFDDRKLPDMHLGLYTDVIVFDHVEKKVHVIHWVRLNRFYSVKAAYHDGISRLATLLSRVHNLNVPTLSAGSIMSSACQFGSALKSTMSTEEYKHAVLEVKEHIQAGDVFQMVLSQRFERQTFADPFEVYRALRIVNPSPYMAYIQARGCILVASSPEILISVCKRKIVSRPLAGTIRRGKTKEQDMCNEEKLLNDAKQCAEHVMLVDLGRNDVGKVVSKPGSVKVEKLMNVERYSHVMHISSTVTGELLDDLSCWDALRAALPVGTVSGAPKVRAMELIDKLEVARRGPYSGGFGSVSFMGDMDIAIALRTIVFPTGSWLNTLFSTGMQSSDRNGWHTYRYGFKIISQAGAGIVADSIPDDEQQECENKAAALARAIDLAESAFVEKSVFFAHHLPQYTTKIIFWICQEFGPQQIELEKVWPDKVQKGRYDMAQRPMNIPPIRYSGNEIVTDVVISVFEK</sequence>
<dbReference type="GO" id="GO:0004049">
    <property type="term" value="F:anthranilate synthase activity"/>
    <property type="evidence" value="ECO:0007669"/>
    <property type="project" value="UniProtKB-EC"/>
</dbReference>
<reference evidence="12" key="1">
    <citation type="submission" date="2020-01" db="EMBL/GenBank/DDBJ databases">
        <title>Genome sequence of Kobresia littledalei, the first chromosome-level genome in the family Cyperaceae.</title>
        <authorList>
            <person name="Qu G."/>
        </authorList>
    </citation>
    <scope>NUCLEOTIDE SEQUENCE</scope>
    <source>
        <strain evidence="12">C.B.Clarke</strain>
        <tissue evidence="12">Leaf</tissue>
    </source>
</reference>
<dbReference type="PANTHER" id="PTHR11236:SF9">
    <property type="entry name" value="ANTHRANILATE SYNTHASE COMPONENT 1"/>
    <property type="match status" value="1"/>
</dbReference>
<comment type="caution">
    <text evidence="12">The sequence shown here is derived from an EMBL/GenBank/DDBJ whole genome shotgun (WGS) entry which is preliminary data.</text>
</comment>
<dbReference type="GO" id="GO:0000162">
    <property type="term" value="P:L-tryptophan biosynthetic process"/>
    <property type="evidence" value="ECO:0007669"/>
    <property type="project" value="UniProtKB-UniPathway"/>
</dbReference>
<dbReference type="FunFam" id="3.60.120.10:FF:000003">
    <property type="entry name" value="Anthranilate synthase component 1"/>
    <property type="match status" value="1"/>
</dbReference>
<keyword evidence="5" id="KW-0028">Amino-acid biosynthesis</keyword>
<dbReference type="AlphaFoldDB" id="A0A833QQ95"/>
<keyword evidence="8" id="KW-0456">Lyase</keyword>